<sequence length="84" mass="9834">MEKLIYTYLLLSILSVFAYFLYSIFIETKIANSISRVQYNSNSPSRKQLITTQIIDNQTKFYISPIQLHFCPILQFTPKSTFAE</sequence>
<organism evidence="2 3">
    <name type="scientific">Flavobacterium psychrotolerans</name>
    <dbReference type="NCBI Taxonomy" id="2169410"/>
    <lineage>
        <taxon>Bacteria</taxon>
        <taxon>Pseudomonadati</taxon>
        <taxon>Bacteroidota</taxon>
        <taxon>Flavobacteriia</taxon>
        <taxon>Flavobacteriales</taxon>
        <taxon>Flavobacteriaceae</taxon>
        <taxon>Flavobacterium</taxon>
    </lineage>
</organism>
<dbReference type="Proteomes" id="UP000245449">
    <property type="component" value="Unassembled WGS sequence"/>
</dbReference>
<accession>A0A2U1JFX8</accession>
<dbReference type="AlphaFoldDB" id="A0A2U1JFX8"/>
<keyword evidence="3" id="KW-1185">Reference proteome</keyword>
<proteinExistence type="predicted"/>
<comment type="caution">
    <text evidence="2">The sequence shown here is derived from an EMBL/GenBank/DDBJ whole genome shotgun (WGS) entry which is preliminary data.</text>
</comment>
<evidence type="ECO:0000256" key="1">
    <source>
        <dbReference type="SAM" id="Phobius"/>
    </source>
</evidence>
<protein>
    <submittedName>
        <fullName evidence="2">Uncharacterized protein</fullName>
    </submittedName>
</protein>
<keyword evidence="1" id="KW-0472">Membrane</keyword>
<reference evidence="2 3" key="1">
    <citation type="submission" date="2018-04" db="EMBL/GenBank/DDBJ databases">
        <title>Flavobacterium sp. nov., isolated from glacier ice.</title>
        <authorList>
            <person name="Liu Q."/>
            <person name="Xin Y.-H."/>
        </authorList>
    </citation>
    <scope>NUCLEOTIDE SEQUENCE [LARGE SCALE GENOMIC DNA]</scope>
    <source>
        <strain evidence="2 3">RB1R5</strain>
    </source>
</reference>
<keyword evidence="1" id="KW-0812">Transmembrane</keyword>
<name>A0A2U1JFX8_9FLAO</name>
<evidence type="ECO:0000313" key="3">
    <source>
        <dbReference type="Proteomes" id="UP000245449"/>
    </source>
</evidence>
<feature type="transmembrane region" description="Helical" evidence="1">
    <location>
        <begin position="6"/>
        <end position="26"/>
    </location>
</feature>
<gene>
    <name evidence="2" type="ORF">DB895_13640</name>
</gene>
<keyword evidence="1" id="KW-1133">Transmembrane helix</keyword>
<evidence type="ECO:0000313" key="2">
    <source>
        <dbReference type="EMBL" id="PWA03935.1"/>
    </source>
</evidence>
<dbReference type="EMBL" id="QCZI01000025">
    <property type="protein sequence ID" value="PWA03935.1"/>
    <property type="molecule type" value="Genomic_DNA"/>
</dbReference>